<feature type="compositionally biased region" description="Basic and acidic residues" evidence="4">
    <location>
        <begin position="114"/>
        <end position="128"/>
    </location>
</feature>
<sequence>MPADKRTAAAAAEKAPEKLKPIPLQGGLSSQLVRKFASLSVADQRRSSDGAEETNACASGTGRSGTEKISPSDFVALQRLRSSTLACRTSTAFKSSRDSGILFGDLRNSDAFKKYEEGKKKQERKDADSSSASLEEASTASSPDCSRKGDRDAKEGIKNLEDEKSVVLLPRGPVRNARSSFTAHAPYPTRSGCSVTAPVSSSIVGSHERTYYQQQCNFENANYFPGVETPLDFVNTKSSSSTPDTVQSDLGYGSSSPHQISPNAEKSSASPRDVLDDAQLPEDLSDFILEYSRQYTSTVPLPGNDAKTRSRHSSSSDTNNQTNFDSPLYRILVEDECVSPLSAKSAPQFSPVLPRAATQIPAIFEESTIESICPSINAADPGLLSIVQGRRAGPRYARNRLRSIIGDREMSEAWVWTCKCIQELRGALCYQDPDGDSLLHIVILHMDLAKIYALVEQMLKADDAYTRRAFDMPNRALETPLHLAVQKNSPEIVAYLIEAGASPNTRTLPPEQQTPLHLAASQGMSEIVEVIFISCVTGHQSAATFPWPQPSGRKRHLKISLSGGTDCGQPCNHTFAPQAVLYV</sequence>
<dbReference type="InterPro" id="IPR051070">
    <property type="entry name" value="NF-kappa-B_inhibitor"/>
</dbReference>
<dbReference type="SMART" id="SM00248">
    <property type="entry name" value="ANK"/>
    <property type="match status" value="3"/>
</dbReference>
<dbReference type="GO" id="GO:0071356">
    <property type="term" value="P:cellular response to tumor necrosis factor"/>
    <property type="evidence" value="ECO:0007669"/>
    <property type="project" value="TreeGrafter"/>
</dbReference>
<keyword evidence="6" id="KW-1185">Reference proteome</keyword>
<evidence type="ECO:0000313" key="6">
    <source>
        <dbReference type="Proteomes" id="UP000271098"/>
    </source>
</evidence>
<dbReference type="SUPFAM" id="SSF48403">
    <property type="entry name" value="Ankyrin repeat"/>
    <property type="match status" value="1"/>
</dbReference>
<accession>A0A183CV39</accession>
<gene>
    <name evidence="5" type="ORF">GPUH_LOCUS330</name>
</gene>
<feature type="compositionally biased region" description="Basic and acidic residues" evidence="4">
    <location>
        <begin position="145"/>
        <end position="159"/>
    </location>
</feature>
<feature type="repeat" description="ANK" evidence="3">
    <location>
        <begin position="476"/>
        <end position="508"/>
    </location>
</feature>
<dbReference type="InterPro" id="IPR002110">
    <property type="entry name" value="Ankyrin_rpt"/>
</dbReference>
<feature type="compositionally biased region" description="Low complexity" evidence="4">
    <location>
        <begin position="129"/>
        <end position="142"/>
    </location>
</feature>
<reference evidence="5 6" key="2">
    <citation type="submission" date="2018-11" db="EMBL/GenBank/DDBJ databases">
        <authorList>
            <consortium name="Pathogen Informatics"/>
        </authorList>
    </citation>
    <scope>NUCLEOTIDE SEQUENCE [LARGE SCALE GENOMIC DNA]</scope>
</reference>
<dbReference type="AlphaFoldDB" id="A0A183CV39"/>
<feature type="compositionally biased region" description="Polar residues" evidence="4">
    <location>
        <begin position="313"/>
        <end position="324"/>
    </location>
</feature>
<keyword evidence="2 3" id="KW-0040">ANK repeat</keyword>
<evidence type="ECO:0000256" key="4">
    <source>
        <dbReference type="SAM" id="MobiDB-lite"/>
    </source>
</evidence>
<feature type="region of interest" description="Disordered" evidence="4">
    <location>
        <begin position="41"/>
        <end position="70"/>
    </location>
</feature>
<dbReference type="Proteomes" id="UP000271098">
    <property type="component" value="Unassembled WGS sequence"/>
</dbReference>
<dbReference type="Pfam" id="PF12796">
    <property type="entry name" value="Ank_2"/>
    <property type="match status" value="1"/>
</dbReference>
<dbReference type="Gene3D" id="1.25.40.20">
    <property type="entry name" value="Ankyrin repeat-containing domain"/>
    <property type="match status" value="1"/>
</dbReference>
<feature type="compositionally biased region" description="Polar residues" evidence="4">
    <location>
        <begin position="235"/>
        <end position="270"/>
    </location>
</feature>
<evidence type="ECO:0000313" key="5">
    <source>
        <dbReference type="EMBL" id="VDK27879.1"/>
    </source>
</evidence>
<feature type="region of interest" description="Disordered" evidence="4">
    <location>
        <begin position="234"/>
        <end position="272"/>
    </location>
</feature>
<dbReference type="PROSITE" id="PS50297">
    <property type="entry name" value="ANK_REP_REGION"/>
    <property type="match status" value="1"/>
</dbReference>
<feature type="region of interest" description="Disordered" evidence="4">
    <location>
        <begin position="114"/>
        <end position="159"/>
    </location>
</feature>
<dbReference type="GO" id="GO:0005829">
    <property type="term" value="C:cytosol"/>
    <property type="evidence" value="ECO:0007669"/>
    <property type="project" value="TreeGrafter"/>
</dbReference>
<dbReference type="PANTHER" id="PTHR46680:SF2">
    <property type="entry name" value="NF-KAPPA-B INHIBITOR ZETA"/>
    <property type="match status" value="1"/>
</dbReference>
<dbReference type="PANTHER" id="PTHR46680">
    <property type="entry name" value="NF-KAPPA-B INHIBITOR ALPHA"/>
    <property type="match status" value="1"/>
</dbReference>
<evidence type="ECO:0000256" key="3">
    <source>
        <dbReference type="PROSITE-ProRule" id="PRU00023"/>
    </source>
</evidence>
<protein>
    <submittedName>
        <fullName evidence="7">ANK_REP_REGION domain-containing protein</fullName>
    </submittedName>
</protein>
<dbReference type="OrthoDB" id="10254947at2759"/>
<evidence type="ECO:0000313" key="7">
    <source>
        <dbReference type="WBParaSite" id="GPUH_0000032901-mRNA-1"/>
    </source>
</evidence>
<keyword evidence="1" id="KW-0677">Repeat</keyword>
<feature type="region of interest" description="Disordered" evidence="4">
    <location>
        <begin position="298"/>
        <end position="324"/>
    </location>
</feature>
<proteinExistence type="predicted"/>
<evidence type="ECO:0000256" key="2">
    <source>
        <dbReference type="ARBA" id="ARBA00023043"/>
    </source>
</evidence>
<feature type="region of interest" description="Disordered" evidence="4">
    <location>
        <begin position="1"/>
        <end position="24"/>
    </location>
</feature>
<reference evidence="7" key="1">
    <citation type="submission" date="2016-06" db="UniProtKB">
        <authorList>
            <consortium name="WormBaseParasite"/>
        </authorList>
    </citation>
    <scope>IDENTIFICATION</scope>
</reference>
<dbReference type="WBParaSite" id="GPUH_0000032901-mRNA-1">
    <property type="protein sequence ID" value="GPUH_0000032901-mRNA-1"/>
    <property type="gene ID" value="GPUH_0000032901"/>
</dbReference>
<dbReference type="EMBL" id="UYRT01000270">
    <property type="protein sequence ID" value="VDK27879.1"/>
    <property type="molecule type" value="Genomic_DNA"/>
</dbReference>
<evidence type="ECO:0000256" key="1">
    <source>
        <dbReference type="ARBA" id="ARBA00022737"/>
    </source>
</evidence>
<dbReference type="InterPro" id="IPR036770">
    <property type="entry name" value="Ankyrin_rpt-contain_sf"/>
</dbReference>
<organism evidence="7">
    <name type="scientific">Gongylonema pulchrum</name>
    <dbReference type="NCBI Taxonomy" id="637853"/>
    <lineage>
        <taxon>Eukaryota</taxon>
        <taxon>Metazoa</taxon>
        <taxon>Ecdysozoa</taxon>
        <taxon>Nematoda</taxon>
        <taxon>Chromadorea</taxon>
        <taxon>Rhabditida</taxon>
        <taxon>Spirurina</taxon>
        <taxon>Spiruromorpha</taxon>
        <taxon>Spiruroidea</taxon>
        <taxon>Gongylonematidae</taxon>
        <taxon>Gongylonema</taxon>
    </lineage>
</organism>
<name>A0A183CV39_9BILA</name>
<dbReference type="GO" id="GO:0051059">
    <property type="term" value="F:NF-kappaB binding"/>
    <property type="evidence" value="ECO:0007669"/>
    <property type="project" value="TreeGrafter"/>
</dbReference>
<dbReference type="PROSITE" id="PS50088">
    <property type="entry name" value="ANK_REPEAT"/>
    <property type="match status" value="1"/>
</dbReference>